<name>A0A167JZZ8_PHYB8</name>
<protein>
    <submittedName>
        <fullName evidence="2">Uncharacterized protein</fullName>
    </submittedName>
</protein>
<feature type="compositionally biased region" description="Low complexity" evidence="1">
    <location>
        <begin position="17"/>
        <end position="52"/>
    </location>
</feature>
<dbReference type="EMBL" id="KV441026">
    <property type="protein sequence ID" value="OAD66999.1"/>
    <property type="molecule type" value="Genomic_DNA"/>
</dbReference>
<dbReference type="GeneID" id="29004409"/>
<keyword evidence="3" id="KW-1185">Reference proteome</keyword>
<proteinExistence type="predicted"/>
<feature type="region of interest" description="Disordered" evidence="1">
    <location>
        <begin position="309"/>
        <end position="344"/>
    </location>
</feature>
<accession>A0A167JZZ8</accession>
<evidence type="ECO:0000313" key="2">
    <source>
        <dbReference type="EMBL" id="OAD66999.1"/>
    </source>
</evidence>
<feature type="compositionally biased region" description="Low complexity" evidence="1">
    <location>
        <begin position="309"/>
        <end position="330"/>
    </location>
</feature>
<gene>
    <name evidence="2" type="ORF">PHYBLDRAFT_79780</name>
</gene>
<reference evidence="3" key="1">
    <citation type="submission" date="2015-06" db="EMBL/GenBank/DDBJ databases">
        <title>Expansion of signal transduction pathways in fungi by whole-genome duplication.</title>
        <authorList>
            <consortium name="DOE Joint Genome Institute"/>
            <person name="Corrochano L.M."/>
            <person name="Kuo A."/>
            <person name="Marcet-Houben M."/>
            <person name="Polaino S."/>
            <person name="Salamov A."/>
            <person name="Villalobos J.M."/>
            <person name="Alvarez M.I."/>
            <person name="Avalos J."/>
            <person name="Benito E.P."/>
            <person name="Benoit I."/>
            <person name="Burger G."/>
            <person name="Camino L.P."/>
            <person name="Canovas D."/>
            <person name="Cerda-Olmedo E."/>
            <person name="Cheng J.-F."/>
            <person name="Dominguez A."/>
            <person name="Elias M."/>
            <person name="Eslava A.P."/>
            <person name="Glaser F."/>
            <person name="Grimwood J."/>
            <person name="Gutierrez G."/>
            <person name="Heitman J."/>
            <person name="Henrissat B."/>
            <person name="Iturriaga E.A."/>
            <person name="Lang B.F."/>
            <person name="Lavin J.L."/>
            <person name="Lee S."/>
            <person name="Li W."/>
            <person name="Lindquist E."/>
            <person name="Lopez-Garcia S."/>
            <person name="Luque E.M."/>
            <person name="Marcos A.T."/>
            <person name="Martin J."/>
            <person name="McCluskey K."/>
            <person name="Medina H.R."/>
            <person name="Miralles-Duran A."/>
            <person name="Miyazaki A."/>
            <person name="Munoz-Torres E."/>
            <person name="Oguiza J.A."/>
            <person name="Ohm R."/>
            <person name="Olmedo M."/>
            <person name="Orejas M."/>
            <person name="Ortiz-Castellanos L."/>
            <person name="Pisabarro A.G."/>
            <person name="Rodriguez-Romero J."/>
            <person name="Ruiz-Herrera J."/>
            <person name="Ruiz-Vazquez R."/>
            <person name="Sanz C."/>
            <person name="Schackwitz W."/>
            <person name="Schmutz J."/>
            <person name="Shahriari M."/>
            <person name="Shelest E."/>
            <person name="Silva-Franco F."/>
            <person name="Soanes D."/>
            <person name="Syed K."/>
            <person name="Tagua V.G."/>
            <person name="Talbot N.J."/>
            <person name="Thon M."/>
            <person name="De vries R.P."/>
            <person name="Wiebenga A."/>
            <person name="Yadav J.S."/>
            <person name="Braun E.L."/>
            <person name="Baker S."/>
            <person name="Garre V."/>
            <person name="Horwitz B."/>
            <person name="Torres-Martinez S."/>
            <person name="Idnurm A."/>
            <person name="Herrera-Estrella A."/>
            <person name="Gabaldon T."/>
            <person name="Grigoriev I.V."/>
        </authorList>
    </citation>
    <scope>NUCLEOTIDE SEQUENCE [LARGE SCALE GENOMIC DNA]</scope>
    <source>
        <strain evidence="3">NRRL 1555(-)</strain>
    </source>
</reference>
<dbReference type="AlphaFoldDB" id="A0A167JZZ8"/>
<dbReference type="VEuPathDB" id="FungiDB:PHYBLDRAFT_79780"/>
<dbReference type="Proteomes" id="UP000077315">
    <property type="component" value="Unassembled WGS sequence"/>
</dbReference>
<evidence type="ECO:0000313" key="3">
    <source>
        <dbReference type="Proteomes" id="UP000077315"/>
    </source>
</evidence>
<dbReference type="RefSeq" id="XP_018285039.1">
    <property type="nucleotide sequence ID" value="XM_018443504.1"/>
</dbReference>
<evidence type="ECO:0000256" key="1">
    <source>
        <dbReference type="SAM" id="MobiDB-lite"/>
    </source>
</evidence>
<dbReference type="OrthoDB" id="2284884at2759"/>
<sequence>MSILGKLGLGKKKSTKKQQQQQQQQQRRSTSNPHSHSPTSSLASISTSSSSSFLPTPQETSPVEIRAIFRTLELAWYYRTPALPGQSDDSNHSNWARFDQSNEDRIEAAYGTNPSCVLSSTAVGPCTIFFSEPLPKPPKRRPSTLIHSFSERQKAHFSSMPSLNIQALSQKKEPTDIMAAAAAVGSVLVLDKDVRRSVAPVWWFEHDSLEDGSKGMYRFDHRNQARLEALSDDRTRLVLTDTVIPRPFTVVLENSSGKSRDSPEEVRGYLYQEPAAFYTQDMFLPGVDYPFHEQKMMIHKPNSYDDYNSNSINNPNSFIRSSKSTKSSSGSGSGNGNSNDLDIEIISNNNDMDHHNVLVTAPTATPIVAEGGIWGEGLVRRFTL</sequence>
<organism evidence="2 3">
    <name type="scientific">Phycomyces blakesleeanus (strain ATCC 8743b / DSM 1359 / FGSC 10004 / NBRC 33097 / NRRL 1555)</name>
    <dbReference type="NCBI Taxonomy" id="763407"/>
    <lineage>
        <taxon>Eukaryota</taxon>
        <taxon>Fungi</taxon>
        <taxon>Fungi incertae sedis</taxon>
        <taxon>Mucoromycota</taxon>
        <taxon>Mucoromycotina</taxon>
        <taxon>Mucoromycetes</taxon>
        <taxon>Mucorales</taxon>
        <taxon>Phycomycetaceae</taxon>
        <taxon>Phycomyces</taxon>
    </lineage>
</organism>
<dbReference type="InParanoid" id="A0A167JZZ8"/>
<feature type="region of interest" description="Disordered" evidence="1">
    <location>
        <begin position="1"/>
        <end position="60"/>
    </location>
</feature>